<dbReference type="InterPro" id="IPR017441">
    <property type="entry name" value="Protein_kinase_ATP_BS"/>
</dbReference>
<keyword evidence="11" id="KW-0067">ATP-binding</keyword>
<keyword evidence="12" id="KW-1133">Transmembrane helix</keyword>
<dbReference type="SMART" id="SM00219">
    <property type="entry name" value="TyrKc"/>
    <property type="match status" value="1"/>
</dbReference>
<evidence type="ECO:0000313" key="14">
    <source>
        <dbReference type="Proteomes" id="UP000887566"/>
    </source>
</evidence>
<evidence type="ECO:0000256" key="11">
    <source>
        <dbReference type="PROSITE-ProRule" id="PRU10141"/>
    </source>
</evidence>
<keyword evidence="7" id="KW-0326">Glycosidase</keyword>
<comment type="catalytic activity">
    <reaction evidence="8">
        <text>L-tyrosyl-[protein] + ATP = O-phospho-L-tyrosyl-[protein] + ADP + H(+)</text>
        <dbReference type="Rhea" id="RHEA:10596"/>
        <dbReference type="Rhea" id="RHEA-COMP:10136"/>
        <dbReference type="Rhea" id="RHEA-COMP:20101"/>
        <dbReference type="ChEBI" id="CHEBI:15378"/>
        <dbReference type="ChEBI" id="CHEBI:30616"/>
        <dbReference type="ChEBI" id="CHEBI:46858"/>
        <dbReference type="ChEBI" id="CHEBI:61978"/>
        <dbReference type="ChEBI" id="CHEBI:456216"/>
        <dbReference type="EC" id="2.7.10.1"/>
    </reaction>
</comment>
<dbReference type="PROSITE" id="PS00107">
    <property type="entry name" value="PROTEIN_KINASE_ATP"/>
    <property type="match status" value="1"/>
</dbReference>
<keyword evidence="14" id="KW-1185">Reference proteome</keyword>
<dbReference type="InterPro" id="IPR008266">
    <property type="entry name" value="Tyr_kinase_AS"/>
</dbReference>
<evidence type="ECO:0000256" key="4">
    <source>
        <dbReference type="ARBA" id="ARBA00022529"/>
    </source>
</evidence>
<dbReference type="Gene3D" id="1.10.530.10">
    <property type="match status" value="1"/>
</dbReference>
<dbReference type="InterPro" id="IPR001245">
    <property type="entry name" value="Ser-Thr/Tyr_kinase_cat_dom"/>
</dbReference>
<evidence type="ECO:0000256" key="1">
    <source>
        <dbReference type="ARBA" id="ARBA00000632"/>
    </source>
</evidence>
<dbReference type="CDD" id="cd00192">
    <property type="entry name" value="PTKc"/>
    <property type="match status" value="1"/>
</dbReference>
<keyword evidence="4" id="KW-0929">Antimicrobial</keyword>
<feature type="disulfide bond" evidence="10">
    <location>
        <begin position="537"/>
        <end position="543"/>
    </location>
</feature>
<dbReference type="PANTHER" id="PTHR24416:SF602">
    <property type="entry name" value="PROTEIN VER-1-RELATED"/>
    <property type="match status" value="1"/>
</dbReference>
<keyword evidence="6" id="KW-0378">Hydrolase</keyword>
<dbReference type="GO" id="GO:0003796">
    <property type="term" value="F:lysozyme activity"/>
    <property type="evidence" value="ECO:0007669"/>
    <property type="project" value="UniProtKB-EC"/>
</dbReference>
<evidence type="ECO:0000256" key="5">
    <source>
        <dbReference type="ARBA" id="ARBA00022638"/>
    </source>
</evidence>
<evidence type="ECO:0000313" key="15">
    <source>
        <dbReference type="WBParaSite" id="PSAMB.scaffold1624size29297.g14173.t1"/>
    </source>
</evidence>
<dbReference type="GO" id="GO:0031640">
    <property type="term" value="P:killing of cells of another organism"/>
    <property type="evidence" value="ECO:0007669"/>
    <property type="project" value="UniProtKB-KW"/>
</dbReference>
<evidence type="ECO:0000256" key="6">
    <source>
        <dbReference type="ARBA" id="ARBA00022801"/>
    </source>
</evidence>
<dbReference type="GO" id="GO:0004714">
    <property type="term" value="F:transmembrane receptor protein tyrosine kinase activity"/>
    <property type="evidence" value="ECO:0007669"/>
    <property type="project" value="UniProtKB-EC"/>
</dbReference>
<dbReference type="InterPro" id="IPR023346">
    <property type="entry name" value="Lysozyme-like_dom_sf"/>
</dbReference>
<dbReference type="InterPro" id="IPR000719">
    <property type="entry name" value="Prot_kinase_dom"/>
</dbReference>
<dbReference type="InterPro" id="IPR011009">
    <property type="entry name" value="Kinase-like_dom_sf"/>
</dbReference>
<keyword evidence="12" id="KW-0812">Transmembrane</keyword>
<keyword evidence="5" id="KW-0081">Bacteriolytic enzyme</keyword>
<dbReference type="PROSITE" id="PS50011">
    <property type="entry name" value="PROTEIN_KINASE_DOM"/>
    <property type="match status" value="1"/>
</dbReference>
<feature type="domain" description="Protein kinase" evidence="13">
    <location>
        <begin position="49"/>
        <end position="388"/>
    </location>
</feature>
<dbReference type="Gene3D" id="3.30.200.20">
    <property type="entry name" value="Phosphorylase Kinase, domain 1"/>
    <property type="match status" value="1"/>
</dbReference>
<accession>A0A914V878</accession>
<dbReference type="InterPro" id="IPR020635">
    <property type="entry name" value="Tyr_kinase_cat_dom"/>
</dbReference>
<dbReference type="PROSITE" id="PS51909">
    <property type="entry name" value="LYSOZYME_I"/>
    <property type="match status" value="1"/>
</dbReference>
<feature type="binding site" evidence="11">
    <location>
        <position position="80"/>
    </location>
    <ligand>
        <name>ATP</name>
        <dbReference type="ChEBI" id="CHEBI:30616"/>
    </ligand>
</feature>
<evidence type="ECO:0000256" key="8">
    <source>
        <dbReference type="ARBA" id="ARBA00051243"/>
    </source>
</evidence>
<dbReference type="WBParaSite" id="PSAMB.scaffold1624size29297.g14173.t1">
    <property type="protein sequence ID" value="PSAMB.scaffold1624size29297.g14173.t1"/>
    <property type="gene ID" value="PSAMB.scaffold1624size29297.g14173"/>
</dbReference>
<name>A0A914V878_9BILA</name>
<evidence type="ECO:0000256" key="12">
    <source>
        <dbReference type="SAM" id="Phobius"/>
    </source>
</evidence>
<dbReference type="GO" id="GO:0007169">
    <property type="term" value="P:cell surface receptor protein tyrosine kinase signaling pathway"/>
    <property type="evidence" value="ECO:0007669"/>
    <property type="project" value="TreeGrafter"/>
</dbReference>
<comment type="catalytic activity">
    <reaction evidence="1">
        <text>Hydrolysis of (1-&gt;4)-beta-linkages between N-acetylmuramic acid and N-acetyl-D-glucosamine residues in a peptidoglycan and between N-acetyl-D-glucosamine residues in chitodextrins.</text>
        <dbReference type="EC" id="3.2.1.17"/>
    </reaction>
</comment>
<dbReference type="CDD" id="cd16890">
    <property type="entry name" value="lyz_i"/>
    <property type="match status" value="1"/>
</dbReference>
<dbReference type="GO" id="GO:0005524">
    <property type="term" value="F:ATP binding"/>
    <property type="evidence" value="ECO:0007669"/>
    <property type="project" value="UniProtKB-UniRule"/>
</dbReference>
<dbReference type="SUPFAM" id="SSF53955">
    <property type="entry name" value="Lysozyme-like"/>
    <property type="match status" value="1"/>
</dbReference>
<protein>
    <recommendedName>
        <fullName evidence="3">lysozyme</fullName>
        <ecNumber evidence="3">3.2.1.17</ecNumber>
    </recommendedName>
</protein>
<comment type="subcellular location">
    <subcellularLocation>
        <location evidence="2">Membrane</location>
        <topology evidence="2">Single-pass membrane protein</topology>
    </subcellularLocation>
</comment>
<feature type="active site" description="Nucleophile" evidence="9">
    <location>
        <position position="500"/>
    </location>
</feature>
<keyword evidence="11" id="KW-0547">Nucleotide-binding</keyword>
<dbReference type="GO" id="GO:0043235">
    <property type="term" value="C:receptor complex"/>
    <property type="evidence" value="ECO:0007669"/>
    <property type="project" value="TreeGrafter"/>
</dbReference>
<dbReference type="GO" id="GO:0042742">
    <property type="term" value="P:defense response to bacterium"/>
    <property type="evidence" value="ECO:0007669"/>
    <property type="project" value="UniProtKB-KW"/>
</dbReference>
<dbReference type="InterPro" id="IPR050122">
    <property type="entry name" value="RTK"/>
</dbReference>
<sequence>MSEESNMNEGDNNSTDGTTVESVDYITTLQEQLEYLPFNENFEIEPANLKLLKQLGGGHFGDIHLGLLTQNGFQLPVAVKTPKSSICDRLRQLGSVEREEELNRQRDSLRDELKIMSFLPSHSNVIKLIGAITTSRDDFCVVIEYCEYGGLDRLLREKFKNDKYVNELILQTDSEEYLDYRCIQSNERVKSINSRMANGQERSSWMADFSTRRNIGLITTSDLLWFALQIARAMSFLTENMVLHRDVALRNVLLKSDFTIRVADFGLSRRFGDDGYYMQSRNVSIPYRYVAPESLRSGRFSSQSESWSFGVVLWELFTFAQHQPYAAEEYCDIKTVHDILDYLDSGKRLKVPDGTPRNIARMMTALWHEDPTQRPTFQMCHNNLHSELLMSNPLILNSSGKPQQCAIVTADLDAGLPKESHLNNLQNTQKLGAMKRRFRILIGMSAILLIMCIALPTAMYFILRTPAESSSTIGLSGDKCHQCLCLTEMQSCAAVNCTEDDDSLSRGIFQISLPYYNDCGAPGKLPGDNTNQAWRRCSNDIKCAVQCIKNYVKRYSINCQSTGCEQTVRLHHGGPNGCIGGVTDGFWKETAACLKH</sequence>
<feature type="disulfide bond" evidence="10">
    <location>
        <begin position="485"/>
        <end position="492"/>
    </location>
</feature>
<feature type="disulfide bond" evidence="10">
    <location>
        <begin position="480"/>
        <end position="564"/>
    </location>
</feature>
<dbReference type="PANTHER" id="PTHR24416">
    <property type="entry name" value="TYROSINE-PROTEIN KINASE RECEPTOR"/>
    <property type="match status" value="1"/>
</dbReference>
<keyword evidence="10" id="KW-1015">Disulfide bond</keyword>
<dbReference type="EC" id="3.2.1.17" evidence="3"/>
<dbReference type="GO" id="GO:0005886">
    <property type="term" value="C:plasma membrane"/>
    <property type="evidence" value="ECO:0007669"/>
    <property type="project" value="TreeGrafter"/>
</dbReference>
<evidence type="ECO:0000256" key="2">
    <source>
        <dbReference type="ARBA" id="ARBA00004167"/>
    </source>
</evidence>
<evidence type="ECO:0000256" key="3">
    <source>
        <dbReference type="ARBA" id="ARBA00012732"/>
    </source>
</evidence>
<dbReference type="PROSITE" id="PS00109">
    <property type="entry name" value="PROTEIN_KINASE_TYR"/>
    <property type="match status" value="1"/>
</dbReference>
<organism evidence="14 15">
    <name type="scientific">Plectus sambesii</name>
    <dbReference type="NCBI Taxonomy" id="2011161"/>
    <lineage>
        <taxon>Eukaryota</taxon>
        <taxon>Metazoa</taxon>
        <taxon>Ecdysozoa</taxon>
        <taxon>Nematoda</taxon>
        <taxon>Chromadorea</taxon>
        <taxon>Plectida</taxon>
        <taxon>Plectina</taxon>
        <taxon>Plectoidea</taxon>
        <taxon>Plectidae</taxon>
        <taxon>Plectus</taxon>
    </lineage>
</organism>
<proteinExistence type="predicted"/>
<dbReference type="AlphaFoldDB" id="A0A914V878"/>
<evidence type="ECO:0000256" key="9">
    <source>
        <dbReference type="PIRSR" id="PIRSR608597-1"/>
    </source>
</evidence>
<evidence type="ECO:0000259" key="13">
    <source>
        <dbReference type="PROSITE" id="PS50011"/>
    </source>
</evidence>
<dbReference type="InterPro" id="IPR008597">
    <property type="entry name" value="Invert_lysozyme"/>
</dbReference>
<feature type="disulfide bond" evidence="10">
    <location>
        <begin position="519"/>
        <end position="547"/>
    </location>
</feature>
<dbReference type="Pfam" id="PF07714">
    <property type="entry name" value="PK_Tyr_Ser-Thr"/>
    <property type="match status" value="1"/>
</dbReference>
<feature type="active site" description="Proton donor" evidence="9">
    <location>
        <position position="488"/>
    </location>
</feature>
<keyword evidence="12" id="KW-0472">Membrane</keyword>
<dbReference type="Pfam" id="PF05497">
    <property type="entry name" value="Destabilase"/>
    <property type="match status" value="1"/>
</dbReference>
<evidence type="ECO:0000256" key="10">
    <source>
        <dbReference type="PIRSR" id="PIRSR608597-3"/>
    </source>
</evidence>
<evidence type="ECO:0000256" key="7">
    <source>
        <dbReference type="ARBA" id="ARBA00023295"/>
    </source>
</evidence>
<dbReference type="Gene3D" id="1.10.510.10">
    <property type="entry name" value="Transferase(Phosphotransferase) domain 1"/>
    <property type="match status" value="1"/>
</dbReference>
<dbReference type="SUPFAM" id="SSF56112">
    <property type="entry name" value="Protein kinase-like (PK-like)"/>
    <property type="match status" value="1"/>
</dbReference>
<feature type="transmembrane region" description="Helical" evidence="12">
    <location>
        <begin position="440"/>
        <end position="463"/>
    </location>
</feature>
<dbReference type="Proteomes" id="UP000887566">
    <property type="component" value="Unplaced"/>
</dbReference>
<reference evidence="15" key="1">
    <citation type="submission" date="2022-11" db="UniProtKB">
        <authorList>
            <consortium name="WormBaseParasite"/>
        </authorList>
    </citation>
    <scope>IDENTIFICATION</scope>
</reference>